<dbReference type="CDD" id="cd06261">
    <property type="entry name" value="TM_PBP2"/>
    <property type="match status" value="1"/>
</dbReference>
<evidence type="ECO:0000313" key="9">
    <source>
        <dbReference type="EMBL" id="GGH79302.1"/>
    </source>
</evidence>
<sequence length="328" mass="37287">MESPSKLSSTETASFLTQNKKALKKERRRKKLKDIAQSWELYIFLLPAFLYFVIFHYIPLYGLLIAFKDYVPTLGVWGSPWVGFEWFTQFFHSYYFWDLIRNTIEISLYSLVVGFPLPIILALAFNEIKDGFFKRGVQTVTYAPHFISLVVMVGMIIAFLSPQTGIINDFLGLFGIGPIAFMSEPGWFKTIFVFSDVWQGMGWGSIIYMAALSGIDPQLHEAATVDGASRWQRIWHINIPTLVPTMVILFILDMGGLLSVGFQKILLMQNDLNMDTSDVISTFVYRTGILDTQYSYSTAVGLFDAVINAALLVIVNQIARKRSQTSLW</sequence>
<feature type="transmembrane region" description="Helical" evidence="7">
    <location>
        <begin position="239"/>
        <end position="262"/>
    </location>
</feature>
<accession>A0A8J2ZUY3</accession>
<evidence type="ECO:0000256" key="7">
    <source>
        <dbReference type="RuleBase" id="RU363032"/>
    </source>
</evidence>
<keyword evidence="10" id="KW-1185">Reference proteome</keyword>
<evidence type="ECO:0000256" key="2">
    <source>
        <dbReference type="ARBA" id="ARBA00022448"/>
    </source>
</evidence>
<keyword evidence="2 7" id="KW-0813">Transport</keyword>
<evidence type="ECO:0000256" key="3">
    <source>
        <dbReference type="ARBA" id="ARBA00022475"/>
    </source>
</evidence>
<organism evidence="9 10">
    <name type="scientific">Pullulanibacillus pueri</name>
    <dbReference type="NCBI Taxonomy" id="1437324"/>
    <lineage>
        <taxon>Bacteria</taxon>
        <taxon>Bacillati</taxon>
        <taxon>Bacillota</taxon>
        <taxon>Bacilli</taxon>
        <taxon>Bacillales</taxon>
        <taxon>Sporolactobacillaceae</taxon>
        <taxon>Pullulanibacillus</taxon>
    </lineage>
</organism>
<keyword evidence="5 7" id="KW-1133">Transmembrane helix</keyword>
<dbReference type="InterPro" id="IPR000515">
    <property type="entry name" value="MetI-like"/>
</dbReference>
<feature type="transmembrane region" description="Helical" evidence="7">
    <location>
        <begin position="166"/>
        <end position="183"/>
    </location>
</feature>
<name>A0A8J2ZUY3_9BACL</name>
<dbReference type="GO" id="GO:0055085">
    <property type="term" value="P:transmembrane transport"/>
    <property type="evidence" value="ECO:0007669"/>
    <property type="project" value="InterPro"/>
</dbReference>
<dbReference type="Pfam" id="PF00528">
    <property type="entry name" value="BPD_transp_1"/>
    <property type="match status" value="1"/>
</dbReference>
<dbReference type="PANTHER" id="PTHR43227">
    <property type="entry name" value="BLL4140 PROTEIN"/>
    <property type="match status" value="1"/>
</dbReference>
<protein>
    <submittedName>
        <fullName evidence="9">Sugar ABC transporter permease</fullName>
    </submittedName>
</protein>
<keyword evidence="4 7" id="KW-0812">Transmembrane</keyword>
<gene>
    <name evidence="9" type="ORF">GCM10007096_14020</name>
</gene>
<keyword evidence="3" id="KW-1003">Cell membrane</keyword>
<comment type="caution">
    <text evidence="9">The sequence shown here is derived from an EMBL/GenBank/DDBJ whole genome shotgun (WGS) entry which is preliminary data.</text>
</comment>
<reference evidence="9" key="2">
    <citation type="submission" date="2020-09" db="EMBL/GenBank/DDBJ databases">
        <authorList>
            <person name="Sun Q."/>
            <person name="Zhou Y."/>
        </authorList>
    </citation>
    <scope>NUCLEOTIDE SEQUENCE</scope>
    <source>
        <strain evidence="9">CGMCC 1.12777</strain>
    </source>
</reference>
<dbReference type="EMBL" id="BMFV01000008">
    <property type="protein sequence ID" value="GGH79302.1"/>
    <property type="molecule type" value="Genomic_DNA"/>
</dbReference>
<dbReference type="RefSeq" id="WP_188496699.1">
    <property type="nucleotide sequence ID" value="NZ_BMFV01000008.1"/>
</dbReference>
<comment type="subcellular location">
    <subcellularLocation>
        <location evidence="1 7">Cell membrane</location>
        <topology evidence="1 7">Multi-pass membrane protein</topology>
    </subcellularLocation>
</comment>
<evidence type="ECO:0000256" key="5">
    <source>
        <dbReference type="ARBA" id="ARBA00022989"/>
    </source>
</evidence>
<proteinExistence type="inferred from homology"/>
<feature type="domain" description="ABC transmembrane type-1" evidence="8">
    <location>
        <begin position="100"/>
        <end position="315"/>
    </location>
</feature>
<dbReference type="SUPFAM" id="SSF161098">
    <property type="entry name" value="MetI-like"/>
    <property type="match status" value="1"/>
</dbReference>
<evidence type="ECO:0000256" key="6">
    <source>
        <dbReference type="ARBA" id="ARBA00023136"/>
    </source>
</evidence>
<dbReference type="InterPro" id="IPR035906">
    <property type="entry name" value="MetI-like_sf"/>
</dbReference>
<evidence type="ECO:0000313" key="10">
    <source>
        <dbReference type="Proteomes" id="UP000656813"/>
    </source>
</evidence>
<feature type="transmembrane region" description="Helical" evidence="7">
    <location>
        <begin position="140"/>
        <end position="160"/>
    </location>
</feature>
<dbReference type="GO" id="GO:0005886">
    <property type="term" value="C:plasma membrane"/>
    <property type="evidence" value="ECO:0007669"/>
    <property type="project" value="UniProtKB-SubCell"/>
</dbReference>
<reference evidence="9" key="1">
    <citation type="journal article" date="2014" name="Int. J. Syst. Evol. Microbiol.">
        <title>Complete genome sequence of Corynebacterium casei LMG S-19264T (=DSM 44701T), isolated from a smear-ripened cheese.</title>
        <authorList>
            <consortium name="US DOE Joint Genome Institute (JGI-PGF)"/>
            <person name="Walter F."/>
            <person name="Albersmeier A."/>
            <person name="Kalinowski J."/>
            <person name="Ruckert C."/>
        </authorList>
    </citation>
    <scope>NUCLEOTIDE SEQUENCE</scope>
    <source>
        <strain evidence="9">CGMCC 1.12777</strain>
    </source>
</reference>
<evidence type="ECO:0000256" key="4">
    <source>
        <dbReference type="ARBA" id="ARBA00022692"/>
    </source>
</evidence>
<comment type="similarity">
    <text evidence="7">Belongs to the binding-protein-dependent transport system permease family.</text>
</comment>
<evidence type="ECO:0000259" key="8">
    <source>
        <dbReference type="PROSITE" id="PS50928"/>
    </source>
</evidence>
<dbReference type="InterPro" id="IPR050809">
    <property type="entry name" value="UgpAE/MalFG_permease"/>
</dbReference>
<dbReference type="Proteomes" id="UP000656813">
    <property type="component" value="Unassembled WGS sequence"/>
</dbReference>
<feature type="transmembrane region" description="Helical" evidence="7">
    <location>
        <begin position="294"/>
        <end position="315"/>
    </location>
</feature>
<feature type="transmembrane region" description="Helical" evidence="7">
    <location>
        <begin position="39"/>
        <end position="58"/>
    </location>
</feature>
<dbReference type="AlphaFoldDB" id="A0A8J2ZUY3"/>
<dbReference type="PROSITE" id="PS50928">
    <property type="entry name" value="ABC_TM1"/>
    <property type="match status" value="1"/>
</dbReference>
<keyword evidence="6 7" id="KW-0472">Membrane</keyword>
<dbReference type="PANTHER" id="PTHR43227:SF11">
    <property type="entry name" value="BLL4140 PROTEIN"/>
    <property type="match status" value="1"/>
</dbReference>
<dbReference type="Gene3D" id="1.10.3720.10">
    <property type="entry name" value="MetI-like"/>
    <property type="match status" value="1"/>
</dbReference>
<feature type="transmembrane region" description="Helical" evidence="7">
    <location>
        <begin position="106"/>
        <end position="128"/>
    </location>
</feature>
<evidence type="ECO:0000256" key="1">
    <source>
        <dbReference type="ARBA" id="ARBA00004651"/>
    </source>
</evidence>